<feature type="transmembrane region" description="Helical" evidence="8">
    <location>
        <begin position="91"/>
        <end position="111"/>
    </location>
</feature>
<organism evidence="9 10">
    <name type="scientific">Kribbella flavida (strain DSM 17836 / JCM 10339 / NBRC 14399)</name>
    <dbReference type="NCBI Taxonomy" id="479435"/>
    <lineage>
        <taxon>Bacteria</taxon>
        <taxon>Bacillati</taxon>
        <taxon>Actinomycetota</taxon>
        <taxon>Actinomycetes</taxon>
        <taxon>Propionibacteriales</taxon>
        <taxon>Kribbellaceae</taxon>
        <taxon>Kribbella</taxon>
    </lineage>
</organism>
<comment type="subcellular location">
    <subcellularLocation>
        <location evidence="1">Cell membrane</location>
        <topology evidence="1">Multi-pass membrane protein</topology>
    </subcellularLocation>
</comment>
<dbReference type="InterPro" id="IPR000522">
    <property type="entry name" value="ABC_transptr_permease_BtuC"/>
</dbReference>
<dbReference type="SUPFAM" id="SSF81345">
    <property type="entry name" value="ABC transporter involved in vitamin B12 uptake, BtuC"/>
    <property type="match status" value="1"/>
</dbReference>
<name>D2PWL9_KRIFD</name>
<keyword evidence="5 8" id="KW-0812">Transmembrane</keyword>
<dbReference type="eggNOG" id="COG0609">
    <property type="taxonomic scope" value="Bacteria"/>
</dbReference>
<dbReference type="PANTHER" id="PTHR30472:SF67">
    <property type="entry name" value="PERMEASE OF ABC TRANSPORTER-RELATED"/>
    <property type="match status" value="1"/>
</dbReference>
<evidence type="ECO:0000256" key="4">
    <source>
        <dbReference type="ARBA" id="ARBA00022475"/>
    </source>
</evidence>
<dbReference type="PANTHER" id="PTHR30472">
    <property type="entry name" value="FERRIC ENTEROBACTIN TRANSPORT SYSTEM PERMEASE PROTEIN"/>
    <property type="match status" value="1"/>
</dbReference>
<evidence type="ECO:0000256" key="3">
    <source>
        <dbReference type="ARBA" id="ARBA00022448"/>
    </source>
</evidence>
<dbReference type="EMBL" id="CP001736">
    <property type="protein sequence ID" value="ADB33488.1"/>
    <property type="molecule type" value="Genomic_DNA"/>
</dbReference>
<keyword evidence="7 8" id="KW-0472">Membrane</keyword>
<keyword evidence="10" id="KW-1185">Reference proteome</keyword>
<dbReference type="GO" id="GO:0033214">
    <property type="term" value="P:siderophore-iron import into cell"/>
    <property type="evidence" value="ECO:0007669"/>
    <property type="project" value="TreeGrafter"/>
</dbReference>
<evidence type="ECO:0000256" key="8">
    <source>
        <dbReference type="SAM" id="Phobius"/>
    </source>
</evidence>
<reference evidence="10" key="1">
    <citation type="submission" date="2009-09" db="EMBL/GenBank/DDBJ databases">
        <title>The complete genome of Kribbella flavida DSM 17836.</title>
        <authorList>
            <consortium name="US DOE Joint Genome Institute (JGI-PGF)"/>
            <person name="Lucas S."/>
            <person name="Copeland A."/>
            <person name="Lapidus A."/>
            <person name="Glavina del Rio T."/>
            <person name="Dalin E."/>
            <person name="Tice H."/>
            <person name="Bruce D."/>
            <person name="Goodwin L."/>
            <person name="Pitluck S."/>
            <person name="Kyrpides N."/>
            <person name="Mavromatis K."/>
            <person name="Ivanova N."/>
            <person name="Saunders E."/>
            <person name="Brettin T."/>
            <person name="Detter J.C."/>
            <person name="Han C."/>
            <person name="Larimer F."/>
            <person name="Land M."/>
            <person name="Hauser L."/>
            <person name="Markowitz V."/>
            <person name="Cheng J.-F."/>
            <person name="Hugenholtz P."/>
            <person name="Woyke T."/>
            <person name="Wu D."/>
            <person name="Pukall R."/>
            <person name="Klenk H.-P."/>
            <person name="Eisen J.A."/>
        </authorList>
    </citation>
    <scope>NUCLEOTIDE SEQUENCE [LARGE SCALE GENOMIC DNA]</scope>
    <source>
        <strain evidence="10">DSM 17836 / JCM 10339 / NBRC 14399</strain>
    </source>
</reference>
<evidence type="ECO:0000313" key="10">
    <source>
        <dbReference type="Proteomes" id="UP000007967"/>
    </source>
</evidence>
<evidence type="ECO:0000256" key="7">
    <source>
        <dbReference type="ARBA" id="ARBA00023136"/>
    </source>
</evidence>
<comment type="similarity">
    <text evidence="2">Belongs to the binding-protein-dependent transport system permease family. FecCD subfamily.</text>
</comment>
<dbReference type="Gene3D" id="1.10.3470.10">
    <property type="entry name" value="ABC transporter involved in vitamin B12 uptake, BtuC"/>
    <property type="match status" value="1"/>
</dbReference>
<protein>
    <submittedName>
        <fullName evidence="9">Transport system permease protein</fullName>
    </submittedName>
</protein>
<dbReference type="RefSeq" id="WP_012922042.1">
    <property type="nucleotide sequence ID" value="NC_013729.1"/>
</dbReference>
<dbReference type="AlphaFoldDB" id="D2PWL9"/>
<dbReference type="GO" id="GO:0022857">
    <property type="term" value="F:transmembrane transporter activity"/>
    <property type="evidence" value="ECO:0007669"/>
    <property type="project" value="InterPro"/>
</dbReference>
<feature type="transmembrane region" description="Helical" evidence="8">
    <location>
        <begin position="335"/>
        <end position="353"/>
    </location>
</feature>
<gene>
    <name evidence="9" type="ordered locus">Kfla_4458</name>
</gene>
<feature type="transmembrane region" description="Helical" evidence="8">
    <location>
        <begin position="118"/>
        <end position="138"/>
    </location>
</feature>
<evidence type="ECO:0000256" key="1">
    <source>
        <dbReference type="ARBA" id="ARBA00004651"/>
    </source>
</evidence>
<evidence type="ECO:0000256" key="2">
    <source>
        <dbReference type="ARBA" id="ARBA00007935"/>
    </source>
</evidence>
<dbReference type="Proteomes" id="UP000007967">
    <property type="component" value="Chromosome"/>
</dbReference>
<evidence type="ECO:0000256" key="5">
    <source>
        <dbReference type="ARBA" id="ARBA00022692"/>
    </source>
</evidence>
<dbReference type="HOGENOM" id="CLU_013016_0_3_11"/>
<dbReference type="KEGG" id="kfl:Kfla_4458"/>
<keyword evidence="4" id="KW-1003">Cell membrane</keyword>
<accession>D2PWL9</accession>
<keyword evidence="6 8" id="KW-1133">Transmembrane helix</keyword>
<dbReference type="FunFam" id="1.10.3470.10:FF:000001">
    <property type="entry name" value="Vitamin B12 ABC transporter permease BtuC"/>
    <property type="match status" value="1"/>
</dbReference>
<dbReference type="InterPro" id="IPR037294">
    <property type="entry name" value="ABC_BtuC-like"/>
</dbReference>
<evidence type="ECO:0000256" key="6">
    <source>
        <dbReference type="ARBA" id="ARBA00022989"/>
    </source>
</evidence>
<dbReference type="CDD" id="cd06550">
    <property type="entry name" value="TM_ABC_iron-siderophores_like"/>
    <property type="match status" value="1"/>
</dbReference>
<feature type="transmembrane region" description="Helical" evidence="8">
    <location>
        <begin position="144"/>
        <end position="164"/>
    </location>
</feature>
<feature type="transmembrane region" description="Helical" evidence="8">
    <location>
        <begin position="206"/>
        <end position="234"/>
    </location>
</feature>
<keyword evidence="3" id="KW-0813">Transport</keyword>
<proteinExistence type="inferred from homology"/>
<dbReference type="Pfam" id="PF01032">
    <property type="entry name" value="FecCD"/>
    <property type="match status" value="1"/>
</dbReference>
<sequence>MSATAPPRRPALARREAPPRSSAGRQRLIVAALLGVLVVVVVVSSGIGPVRVPVGTTARILWAHLVPGEHIATWSLTEDQIVWQFRLPRTLLAALVGAALAVAGTILQAAIRNPLADPFVLGASSGASLGAVAALAAGAVVPGVIVSGAAFCGAAVAALLVFVLAQRGGRVESLRLVLAGVALSYLFSAATSWITVTADHGKLPGLVFFLLGSVSTATWQTLAIPAIIVLGCVVHARQRVGPLNAVMTGDETATSLGVDVSRFRVEMLLATSLLTGAVVAVSGGIGFVGMVVPHVCRLLVGADHRRLVPVATLGGAIFLVLVDIVARIAAAPQELPIGIVTAAVGAPFFLWMLRRRPVGGVR</sequence>
<dbReference type="GO" id="GO:0005886">
    <property type="term" value="C:plasma membrane"/>
    <property type="evidence" value="ECO:0007669"/>
    <property type="project" value="UniProtKB-SubCell"/>
</dbReference>
<feature type="transmembrane region" description="Helical" evidence="8">
    <location>
        <begin position="307"/>
        <end position="329"/>
    </location>
</feature>
<feature type="transmembrane region" description="Helical" evidence="8">
    <location>
        <begin position="28"/>
        <end position="47"/>
    </location>
</feature>
<feature type="transmembrane region" description="Helical" evidence="8">
    <location>
        <begin position="176"/>
        <end position="194"/>
    </location>
</feature>
<reference evidence="9 10" key="2">
    <citation type="journal article" date="2010" name="Stand. Genomic Sci.">
        <title>Complete genome sequence of Kribbella flavida type strain (IFO 14399).</title>
        <authorList>
            <person name="Pukall R."/>
            <person name="Lapidus A."/>
            <person name="Glavina Del Rio T."/>
            <person name="Copeland A."/>
            <person name="Tice H."/>
            <person name="Cheng J.-F."/>
            <person name="Lucas S."/>
            <person name="Chen F."/>
            <person name="Nolan M."/>
            <person name="LaButti K."/>
            <person name="Pati A."/>
            <person name="Ivanova N."/>
            <person name="Mavrommatis K."/>
            <person name="Mikhailova N."/>
            <person name="Pitluck S."/>
            <person name="Bruce D."/>
            <person name="Goodwin L."/>
            <person name="Land M."/>
            <person name="Hauser L."/>
            <person name="Chang Y.-J."/>
            <person name="Jeffries C.D."/>
            <person name="Chen A."/>
            <person name="Palaniappan K."/>
            <person name="Chain P."/>
            <person name="Rohde M."/>
            <person name="Goeker M."/>
            <person name="Bristow J."/>
            <person name="Eisen J.A."/>
            <person name="Markowitz V."/>
            <person name="Hugenholtz P."/>
            <person name="Kyrpides N.C."/>
            <person name="Klenk H.-P."/>
            <person name="Brettin T."/>
        </authorList>
    </citation>
    <scope>NUCLEOTIDE SEQUENCE [LARGE SCALE GENOMIC DNA]</scope>
    <source>
        <strain evidence="10">DSM 17836 / JCM 10339 / NBRC 14399</strain>
    </source>
</reference>
<evidence type="ECO:0000313" key="9">
    <source>
        <dbReference type="EMBL" id="ADB33488.1"/>
    </source>
</evidence>
<dbReference type="STRING" id="479435.Kfla_4458"/>